<evidence type="ECO:0000256" key="4">
    <source>
        <dbReference type="ARBA" id="ARBA00022500"/>
    </source>
</evidence>
<evidence type="ECO:0000256" key="7">
    <source>
        <dbReference type="ARBA" id="ARBA00022989"/>
    </source>
</evidence>
<dbReference type="PROSITE" id="PS50885">
    <property type="entry name" value="HAMP"/>
    <property type="match status" value="1"/>
</dbReference>
<feature type="domain" description="HAMP" evidence="14">
    <location>
        <begin position="214"/>
        <end position="266"/>
    </location>
</feature>
<dbReference type="PRINTS" id="PR00260">
    <property type="entry name" value="CHEMTRNSDUCR"/>
</dbReference>
<dbReference type="CDD" id="cd11386">
    <property type="entry name" value="MCP_signal"/>
    <property type="match status" value="1"/>
</dbReference>
<dbReference type="PANTHER" id="PTHR43531:SF14">
    <property type="entry name" value="METHYL-ACCEPTING CHEMOTAXIS PROTEIN I-RELATED"/>
    <property type="match status" value="1"/>
</dbReference>
<dbReference type="SMART" id="SM00304">
    <property type="entry name" value="HAMP"/>
    <property type="match status" value="1"/>
</dbReference>
<dbReference type="Gene3D" id="1.20.120.30">
    <property type="entry name" value="Aspartate receptor, ligand-binding domain"/>
    <property type="match status" value="1"/>
</dbReference>
<accession>A0A0G4JS67</accession>
<dbReference type="Pfam" id="PF02203">
    <property type="entry name" value="TarH"/>
    <property type="match status" value="1"/>
</dbReference>
<evidence type="ECO:0000256" key="3">
    <source>
        <dbReference type="ARBA" id="ARBA00022481"/>
    </source>
</evidence>
<dbReference type="GO" id="GO:0005886">
    <property type="term" value="C:plasma membrane"/>
    <property type="evidence" value="ECO:0007669"/>
    <property type="project" value="UniProtKB-SubCell"/>
</dbReference>
<dbReference type="Gene3D" id="1.10.287.950">
    <property type="entry name" value="Methyl-accepting chemotaxis protein"/>
    <property type="match status" value="1"/>
</dbReference>
<dbReference type="OrthoDB" id="6434107at2"/>
<dbReference type="Pfam" id="PF00015">
    <property type="entry name" value="MCPsignal"/>
    <property type="match status" value="1"/>
</dbReference>
<dbReference type="PROSITE" id="PS50111">
    <property type="entry name" value="CHEMOTAXIS_TRANSDUC_2"/>
    <property type="match status" value="1"/>
</dbReference>
<comment type="subcellular location">
    <subcellularLocation>
        <location evidence="1">Cell inner membrane</location>
        <topology evidence="1">Multi-pass membrane protein</topology>
    </subcellularLocation>
</comment>
<keyword evidence="16" id="KW-1185">Reference proteome</keyword>
<comment type="similarity">
    <text evidence="10">Belongs to the methyl-accepting chemotaxis (MCP) protein family.</text>
</comment>
<dbReference type="EMBL" id="CGIG01000001">
    <property type="protein sequence ID" value="CPR14879.1"/>
    <property type="molecule type" value="Genomic_DNA"/>
</dbReference>
<dbReference type="Pfam" id="PF00672">
    <property type="entry name" value="HAMP"/>
    <property type="match status" value="1"/>
</dbReference>
<evidence type="ECO:0000256" key="2">
    <source>
        <dbReference type="ARBA" id="ARBA00022475"/>
    </source>
</evidence>
<evidence type="ECO:0000256" key="6">
    <source>
        <dbReference type="ARBA" id="ARBA00022692"/>
    </source>
</evidence>
<evidence type="ECO:0000259" key="13">
    <source>
        <dbReference type="PROSITE" id="PS50111"/>
    </source>
</evidence>
<dbReference type="Proteomes" id="UP000044377">
    <property type="component" value="Unassembled WGS sequence"/>
</dbReference>
<dbReference type="SUPFAM" id="SSF58104">
    <property type="entry name" value="Methyl-accepting chemotaxis protein (MCP) signaling domain"/>
    <property type="match status" value="1"/>
</dbReference>
<proteinExistence type="inferred from homology"/>
<evidence type="ECO:0000256" key="10">
    <source>
        <dbReference type="ARBA" id="ARBA00029447"/>
    </source>
</evidence>
<evidence type="ECO:0000256" key="9">
    <source>
        <dbReference type="ARBA" id="ARBA00023224"/>
    </source>
</evidence>
<dbReference type="FunFam" id="1.10.287.950:FF:000001">
    <property type="entry name" value="Methyl-accepting chemotaxis sensory transducer"/>
    <property type="match status" value="1"/>
</dbReference>
<keyword evidence="6 12" id="KW-0812">Transmembrane</keyword>
<dbReference type="AlphaFoldDB" id="A0A0G4JS67"/>
<evidence type="ECO:0000256" key="1">
    <source>
        <dbReference type="ARBA" id="ARBA00004429"/>
    </source>
</evidence>
<dbReference type="SMART" id="SM00283">
    <property type="entry name" value="MA"/>
    <property type="match status" value="1"/>
</dbReference>
<feature type="domain" description="Methyl-accepting transducer" evidence="13">
    <location>
        <begin position="271"/>
        <end position="500"/>
    </location>
</feature>
<evidence type="ECO:0000259" key="14">
    <source>
        <dbReference type="PROSITE" id="PS50885"/>
    </source>
</evidence>
<evidence type="ECO:0000256" key="12">
    <source>
        <dbReference type="SAM" id="Phobius"/>
    </source>
</evidence>
<keyword evidence="8 12" id="KW-0472">Membrane</keyword>
<dbReference type="GO" id="GO:0007165">
    <property type="term" value="P:signal transduction"/>
    <property type="evidence" value="ECO:0007669"/>
    <property type="project" value="UniProtKB-KW"/>
</dbReference>
<gene>
    <name evidence="15" type="ORF">BN1221_01186c</name>
</gene>
<dbReference type="GO" id="GO:0004888">
    <property type="term" value="F:transmembrane signaling receptor activity"/>
    <property type="evidence" value="ECO:0007669"/>
    <property type="project" value="InterPro"/>
</dbReference>
<dbReference type="InterPro" id="IPR035440">
    <property type="entry name" value="4HB_MCP_dom_sf"/>
</dbReference>
<dbReference type="InterPro" id="IPR003122">
    <property type="entry name" value="Tar_rcpt_lig-bd"/>
</dbReference>
<keyword evidence="7 12" id="KW-1133">Transmembrane helix</keyword>
<evidence type="ECO:0000256" key="8">
    <source>
        <dbReference type="ARBA" id="ARBA00023136"/>
    </source>
</evidence>
<keyword evidence="5" id="KW-0997">Cell inner membrane</keyword>
<dbReference type="InterPro" id="IPR003660">
    <property type="entry name" value="HAMP_dom"/>
</dbReference>
<evidence type="ECO:0000313" key="16">
    <source>
        <dbReference type="Proteomes" id="UP000044377"/>
    </source>
</evidence>
<keyword evidence="15" id="KW-0675">Receptor</keyword>
<dbReference type="InterPro" id="IPR051310">
    <property type="entry name" value="MCP_chemotaxis"/>
</dbReference>
<name>A0A0G4JS67_9GAMM</name>
<evidence type="ECO:0000256" key="11">
    <source>
        <dbReference type="PROSITE-ProRule" id="PRU00284"/>
    </source>
</evidence>
<protein>
    <submittedName>
        <fullName evidence="15">Methyl-accepting chemotaxis protein I (Serine chemoreceptor protein)</fullName>
    </submittedName>
</protein>
<keyword evidence="3" id="KW-0488">Methylation</keyword>
<keyword evidence="2" id="KW-1003">Cell membrane</keyword>
<organism evidence="15 16">
    <name type="scientific">Brenneria goodwinii</name>
    <dbReference type="NCBI Taxonomy" id="1109412"/>
    <lineage>
        <taxon>Bacteria</taxon>
        <taxon>Pseudomonadati</taxon>
        <taxon>Pseudomonadota</taxon>
        <taxon>Gammaproteobacteria</taxon>
        <taxon>Enterobacterales</taxon>
        <taxon>Pectobacteriaceae</taxon>
        <taxon>Brenneria</taxon>
    </lineage>
</organism>
<dbReference type="InterPro" id="IPR004089">
    <property type="entry name" value="MCPsignal_dom"/>
</dbReference>
<keyword evidence="4" id="KW-0145">Chemotaxis</keyword>
<evidence type="ECO:0000256" key="5">
    <source>
        <dbReference type="ARBA" id="ARBA00022519"/>
    </source>
</evidence>
<keyword evidence="9 11" id="KW-0807">Transducer</keyword>
<reference evidence="16" key="1">
    <citation type="submission" date="2015-01" db="EMBL/GenBank/DDBJ databases">
        <authorList>
            <person name="Paterson Steve"/>
        </authorList>
    </citation>
    <scope>NUCLEOTIDE SEQUENCE [LARGE SCALE GENOMIC DNA]</scope>
    <source>
        <strain evidence="16">OBR1</strain>
    </source>
</reference>
<evidence type="ECO:0000313" key="15">
    <source>
        <dbReference type="EMBL" id="CPR14879.1"/>
    </source>
</evidence>
<dbReference type="RefSeq" id="WP_048636529.1">
    <property type="nucleotide sequence ID" value="NZ_CGIG01000001.1"/>
</dbReference>
<dbReference type="PANTHER" id="PTHR43531">
    <property type="entry name" value="PROTEIN ICFG"/>
    <property type="match status" value="1"/>
</dbReference>
<feature type="transmembrane region" description="Helical" evidence="12">
    <location>
        <begin position="191"/>
        <end position="217"/>
    </location>
</feature>
<dbReference type="GO" id="GO:0006935">
    <property type="term" value="P:chemotaxis"/>
    <property type="evidence" value="ECO:0007669"/>
    <property type="project" value="UniProtKB-KW"/>
</dbReference>
<dbReference type="STRING" id="1109412.BN1221_01186c"/>
<dbReference type="InterPro" id="IPR004090">
    <property type="entry name" value="Chemotax_Me-accpt_rcpt"/>
</dbReference>
<dbReference type="SUPFAM" id="SSF47170">
    <property type="entry name" value="Aspartate receptor, ligand-binding domain"/>
    <property type="match status" value="1"/>
</dbReference>
<sequence>MFKKVKISLGLTIIIGLFSLSLIGVSAFSINALTKSKGALYTIDRIEGDQLNQLHALYADLLSNRIVLYNLAMAKEEGRSSDVMSAKAESYLNSANKNMETLHGIVPVTEQGRQLRLNIEKAYDTYIKEGITPARQALDSGNLDLFYQMITTTVSKKGEELQNSIDEFSIFASALGDQEIEHSAASYKINVGVVIVAIVLTIVLIVLSKMLVGAIIFSPINEAKHVFSLIAKGDLSLDIPRQPKTEMGGLLTSLEDMKQSLKVIVSDVRESSEVISVGTRQIAAGNQDLSSRTEEQASSIEQTAASMEELTSSVKQNTENTRQVTGMTENMAGLAQKNGDNITNIVKRMNDISESSAQISSIIGVIDSIAFQTNILALNAAVEAARAGEAGKGFAVVASEVRNLAQRSARSAKEIKELIEDTSSRIHQGFTLATTSGNDMETLLAEVNKVKELVSAISLASEEQSQGIEQVNIAVTQLEQVAQQNAALVEEASSATGSLAEQADLLEASMRVFTLSGRNNDADAATDGILIGKG</sequence>